<sequence>MQSILQLLSTLAGAVLLPVLAEAPQFHNSASYEAADPYTFYDTQSGQFFAYSTEGADSGYSFAVYSSPDLATWQKQPGGVLKTCYDVDGNHLDGGQACWARDWLWAPETYYNDRTGWYYFFFSGRLLESLTADHFRYFAFEEPSKLGVAVSRSPTGPFHEIEPRPIDWYPFDPTYHDVNLIMDEAQMLPPSSLRQAETAPRGTFIPTIDPNVFFDEDGRIYLYASRNAYRNWVWDTTLGKHIEESNIIVVELESDWWDDPTAATMPEIVATQKNAMAADASPVPANITAYNGTGTIGRPPRQDGWTTVISYGADPQAWENYHVHDYRTFDGTKKDRRWSEGSTTIRRPDGGGSNTTVYLLTYSANNYEAASYGVGFATAASPLGPFKKAANNPVLTERPDAVLPIYSTGHGSIVASPSGRNSTLDYVSPQEVTHRTPDGAELFYVHHARNSTASARSLYTTRLTIDTAAVHFGSDDAISMHLTPLDQPLPLNTYPLQMEASRVSNGLVVRVTTTFGGAFDLTEGSNRVVGLPGDVLATSTKQSSGQDGSFVLQFGSFAVTGLAYQRQSVNGTWSTVVPRNVIEAGVVP</sequence>
<evidence type="ECO:0000256" key="5">
    <source>
        <dbReference type="PIRSR" id="PIRSR606710-2"/>
    </source>
</evidence>
<dbReference type="PANTHER" id="PTHR43772">
    <property type="entry name" value="ENDO-1,4-BETA-XYLANASE"/>
    <property type="match status" value="1"/>
</dbReference>
<dbReference type="OrthoDB" id="5211809at2759"/>
<dbReference type="GO" id="GO:0004553">
    <property type="term" value="F:hydrolase activity, hydrolyzing O-glycosyl compounds"/>
    <property type="evidence" value="ECO:0007669"/>
    <property type="project" value="InterPro"/>
</dbReference>
<dbReference type="GO" id="GO:0005975">
    <property type="term" value="P:carbohydrate metabolic process"/>
    <property type="evidence" value="ECO:0007669"/>
    <property type="project" value="InterPro"/>
</dbReference>
<evidence type="ECO:0000256" key="7">
    <source>
        <dbReference type="SAM" id="SignalP"/>
    </source>
</evidence>
<gene>
    <name evidence="8" type="ORF">CMQ_838</name>
</gene>
<keyword evidence="4 6" id="KW-0326">Glycosidase</keyword>
<dbReference type="InterPro" id="IPR006710">
    <property type="entry name" value="Glyco_hydro_43"/>
</dbReference>
<dbReference type="GeneID" id="25981961"/>
<keyword evidence="7" id="KW-0732">Signal</keyword>
<dbReference type="Gene3D" id="2.115.10.20">
    <property type="entry name" value="Glycosyl hydrolase domain, family 43"/>
    <property type="match status" value="1"/>
</dbReference>
<dbReference type="Proteomes" id="UP000007796">
    <property type="component" value="Unassembled WGS sequence"/>
</dbReference>
<keyword evidence="3" id="KW-0119">Carbohydrate metabolism</keyword>
<evidence type="ECO:0000256" key="2">
    <source>
        <dbReference type="ARBA" id="ARBA00022801"/>
    </source>
</evidence>
<name>F0XET6_GROCL</name>
<dbReference type="RefSeq" id="XP_014173392.1">
    <property type="nucleotide sequence ID" value="XM_014317917.1"/>
</dbReference>
<organism evidence="9">
    <name type="scientific">Grosmannia clavigera (strain kw1407 / UAMH 11150)</name>
    <name type="common">Blue stain fungus</name>
    <name type="synonym">Graphiocladiella clavigera</name>
    <dbReference type="NCBI Taxonomy" id="655863"/>
    <lineage>
        <taxon>Eukaryota</taxon>
        <taxon>Fungi</taxon>
        <taxon>Dikarya</taxon>
        <taxon>Ascomycota</taxon>
        <taxon>Pezizomycotina</taxon>
        <taxon>Sordariomycetes</taxon>
        <taxon>Sordariomycetidae</taxon>
        <taxon>Ophiostomatales</taxon>
        <taxon>Ophiostomataceae</taxon>
        <taxon>Leptographium</taxon>
    </lineage>
</organism>
<comment type="similarity">
    <text evidence="1 6">Belongs to the glycosyl hydrolase 43 family.</text>
</comment>
<keyword evidence="9" id="KW-1185">Reference proteome</keyword>
<dbReference type="eggNOG" id="ENOG502R9JA">
    <property type="taxonomic scope" value="Eukaryota"/>
</dbReference>
<evidence type="ECO:0000256" key="1">
    <source>
        <dbReference type="ARBA" id="ARBA00009865"/>
    </source>
</evidence>
<evidence type="ECO:0000313" key="9">
    <source>
        <dbReference type="Proteomes" id="UP000007796"/>
    </source>
</evidence>
<dbReference type="InterPro" id="IPR052176">
    <property type="entry name" value="Glycosyl_Hydrlase_43_Enz"/>
</dbReference>
<evidence type="ECO:0000256" key="4">
    <source>
        <dbReference type="ARBA" id="ARBA00023295"/>
    </source>
</evidence>
<accession>F0XET6</accession>
<dbReference type="AlphaFoldDB" id="F0XET6"/>
<feature type="chain" id="PRO_5003263895" evidence="7">
    <location>
        <begin position="22"/>
        <end position="588"/>
    </location>
</feature>
<dbReference type="InterPro" id="IPR023296">
    <property type="entry name" value="Glyco_hydro_beta-prop_sf"/>
</dbReference>
<evidence type="ECO:0000313" key="8">
    <source>
        <dbReference type="EMBL" id="EFX03910.1"/>
    </source>
</evidence>
<dbReference type="HOGENOM" id="CLU_018494_0_0_1"/>
<dbReference type="EMBL" id="GL629765">
    <property type="protein sequence ID" value="EFX03910.1"/>
    <property type="molecule type" value="Genomic_DNA"/>
</dbReference>
<dbReference type="Pfam" id="PF04616">
    <property type="entry name" value="Glyco_hydro_43"/>
    <property type="match status" value="1"/>
</dbReference>
<proteinExistence type="inferred from homology"/>
<dbReference type="SUPFAM" id="SSF75005">
    <property type="entry name" value="Arabinanase/levansucrase/invertase"/>
    <property type="match status" value="1"/>
</dbReference>
<evidence type="ECO:0000256" key="3">
    <source>
        <dbReference type="ARBA" id="ARBA00023277"/>
    </source>
</evidence>
<protein>
    <submittedName>
        <fullName evidence="8">Beta-xylosidase</fullName>
    </submittedName>
</protein>
<feature type="site" description="Important for catalytic activity, responsible for pKa modulation of the active site Glu and correct orientation of both the proton donor and substrate" evidence="5">
    <location>
        <position position="209"/>
    </location>
</feature>
<dbReference type="PANTHER" id="PTHR43772:SF2">
    <property type="entry name" value="PUTATIVE (AFU_ORTHOLOGUE AFUA_2G04480)-RELATED"/>
    <property type="match status" value="1"/>
</dbReference>
<reference evidence="8 9" key="1">
    <citation type="journal article" date="2011" name="Proc. Natl. Acad. Sci. U.S.A.">
        <title>Genome and transcriptome analyses of the mountain pine beetle-fungal symbiont Grosmannia clavigera, a lodgepole pine pathogen.</title>
        <authorList>
            <person name="DiGuistini S."/>
            <person name="Wang Y."/>
            <person name="Liao N.Y."/>
            <person name="Taylor G."/>
            <person name="Tanguay P."/>
            <person name="Feau N."/>
            <person name="Henrissat B."/>
            <person name="Chan S.K."/>
            <person name="Hesse-Orce U."/>
            <person name="Alamouti S.M."/>
            <person name="Tsui C.K.M."/>
            <person name="Docking R.T."/>
            <person name="Levasseur A."/>
            <person name="Haridas S."/>
            <person name="Robertson G."/>
            <person name="Birol I."/>
            <person name="Holt R.A."/>
            <person name="Marra M.A."/>
            <person name="Hamelin R.C."/>
            <person name="Hirst M."/>
            <person name="Jones S.J.M."/>
            <person name="Bohlmann J."/>
            <person name="Breuil C."/>
        </authorList>
    </citation>
    <scope>NUCLEOTIDE SEQUENCE [LARGE SCALE GENOMIC DNA]</scope>
    <source>
        <strain evidence="9">kw1407 / UAMH 11150</strain>
    </source>
</reference>
<dbReference type="InParanoid" id="F0XET6"/>
<keyword evidence="2 6" id="KW-0378">Hydrolase</keyword>
<feature type="signal peptide" evidence="7">
    <location>
        <begin position="1"/>
        <end position="21"/>
    </location>
</feature>
<evidence type="ECO:0000256" key="6">
    <source>
        <dbReference type="RuleBase" id="RU361187"/>
    </source>
</evidence>